<gene>
    <name evidence="20" type="ORF">D9V81_00355</name>
</gene>
<dbReference type="EC" id="2.3.1.41" evidence="5"/>
<dbReference type="UniPathway" id="UPA00094"/>
<dbReference type="EMBL" id="CP032996">
    <property type="protein sequence ID" value="QCI27074.1"/>
    <property type="molecule type" value="Genomic_DNA"/>
</dbReference>
<reference evidence="20 21" key="1">
    <citation type="submission" date="2018-10" db="EMBL/GenBank/DDBJ databases">
        <title>Comparative functional genomics of the obligate endosymbiont Buchnera aphidicola.</title>
        <authorList>
            <person name="Chong R.A."/>
        </authorList>
    </citation>
    <scope>NUCLEOTIDE SEQUENCE [LARGE SCALE GENOMIC DNA]</scope>
    <source>
        <strain evidence="20 21">Tma</strain>
    </source>
</reference>
<keyword evidence="12" id="KW-0012">Acyltransferase</keyword>
<keyword evidence="11" id="KW-0275">Fatty acid biosynthesis</keyword>
<evidence type="ECO:0000313" key="21">
    <source>
        <dbReference type="Proteomes" id="UP000298603"/>
    </source>
</evidence>
<comment type="catalytic activity">
    <reaction evidence="16">
        <text>(3Z)-decenoyl-[ACP] + malonyl-[ACP] + H(+) = 3-oxo-(5Z)-dodecenoyl-[ACP] + holo-[ACP] + CO2</text>
        <dbReference type="Rhea" id="RHEA:54940"/>
        <dbReference type="Rhea" id="RHEA-COMP:9623"/>
        <dbReference type="Rhea" id="RHEA-COMP:9685"/>
        <dbReference type="Rhea" id="RHEA-COMP:9927"/>
        <dbReference type="Rhea" id="RHEA-COMP:14042"/>
        <dbReference type="ChEBI" id="CHEBI:15378"/>
        <dbReference type="ChEBI" id="CHEBI:16526"/>
        <dbReference type="ChEBI" id="CHEBI:64479"/>
        <dbReference type="ChEBI" id="CHEBI:78449"/>
        <dbReference type="ChEBI" id="CHEBI:78798"/>
        <dbReference type="ChEBI" id="CHEBI:138410"/>
    </reaction>
    <physiologicalReaction direction="left-to-right" evidence="16">
        <dbReference type="Rhea" id="RHEA:54941"/>
    </physiologicalReaction>
</comment>
<dbReference type="InterPro" id="IPR016039">
    <property type="entry name" value="Thiolase-like"/>
</dbReference>
<comment type="subcellular location">
    <subcellularLocation>
        <location evidence="1">Cytoplasm</location>
    </subcellularLocation>
</comment>
<dbReference type="Gene3D" id="3.40.47.10">
    <property type="match status" value="1"/>
</dbReference>
<evidence type="ECO:0000256" key="15">
    <source>
        <dbReference type="ARBA" id="ARBA00042143"/>
    </source>
</evidence>
<evidence type="ECO:0000256" key="3">
    <source>
        <dbReference type="ARBA" id="ARBA00008467"/>
    </source>
</evidence>
<dbReference type="GO" id="GO:0004315">
    <property type="term" value="F:3-oxoacyl-[acyl-carrier-protein] synthase activity"/>
    <property type="evidence" value="ECO:0007669"/>
    <property type="project" value="UniProtKB-EC"/>
</dbReference>
<evidence type="ECO:0000313" key="20">
    <source>
        <dbReference type="EMBL" id="QCI27074.1"/>
    </source>
</evidence>
<evidence type="ECO:0000256" key="12">
    <source>
        <dbReference type="ARBA" id="ARBA00023315"/>
    </source>
</evidence>
<keyword evidence="8 18" id="KW-0808">Transferase</keyword>
<dbReference type="InterPro" id="IPR014030">
    <property type="entry name" value="Ketoacyl_synth_N"/>
</dbReference>
<comment type="subunit">
    <text evidence="4">Homodimer.</text>
</comment>
<dbReference type="Proteomes" id="UP000298603">
    <property type="component" value="Chromosome"/>
</dbReference>
<evidence type="ECO:0000256" key="9">
    <source>
        <dbReference type="ARBA" id="ARBA00022832"/>
    </source>
</evidence>
<dbReference type="InterPro" id="IPR014031">
    <property type="entry name" value="Ketoacyl_synth_C"/>
</dbReference>
<comment type="pathway">
    <text evidence="2">Lipid metabolism; fatty acid biosynthesis.</text>
</comment>
<evidence type="ECO:0000256" key="17">
    <source>
        <dbReference type="ARBA" id="ARBA00048506"/>
    </source>
</evidence>
<dbReference type="CDD" id="cd00834">
    <property type="entry name" value="KAS_I_II"/>
    <property type="match status" value="1"/>
</dbReference>
<keyword evidence="9" id="KW-0276">Fatty acid metabolism</keyword>
<evidence type="ECO:0000256" key="4">
    <source>
        <dbReference type="ARBA" id="ARBA00011738"/>
    </source>
</evidence>
<dbReference type="RefSeq" id="WP_158349340.1">
    <property type="nucleotide sequence ID" value="NZ_CP032996.1"/>
</dbReference>
<evidence type="ECO:0000256" key="11">
    <source>
        <dbReference type="ARBA" id="ARBA00023160"/>
    </source>
</evidence>
<dbReference type="SMART" id="SM00825">
    <property type="entry name" value="PKS_KS"/>
    <property type="match status" value="1"/>
</dbReference>
<evidence type="ECO:0000256" key="7">
    <source>
        <dbReference type="ARBA" id="ARBA00022516"/>
    </source>
</evidence>
<keyword evidence="10" id="KW-0443">Lipid metabolism</keyword>
<evidence type="ECO:0000256" key="16">
    <source>
        <dbReference type="ARBA" id="ARBA00048121"/>
    </source>
</evidence>
<dbReference type="PANTHER" id="PTHR11712">
    <property type="entry name" value="POLYKETIDE SYNTHASE-RELATED"/>
    <property type="match status" value="1"/>
</dbReference>
<dbReference type="InterPro" id="IPR020841">
    <property type="entry name" value="PKS_Beta-ketoAc_synthase_dom"/>
</dbReference>
<dbReference type="OrthoDB" id="9808669at2"/>
<comment type="catalytic activity">
    <reaction evidence="17">
        <text>a fatty acyl-[ACP] + malonyl-[ACP] + H(+) = a 3-oxoacyl-[ACP] + holo-[ACP] + CO2</text>
        <dbReference type="Rhea" id="RHEA:22836"/>
        <dbReference type="Rhea" id="RHEA-COMP:9623"/>
        <dbReference type="Rhea" id="RHEA-COMP:9685"/>
        <dbReference type="Rhea" id="RHEA-COMP:9916"/>
        <dbReference type="Rhea" id="RHEA-COMP:14125"/>
        <dbReference type="ChEBI" id="CHEBI:15378"/>
        <dbReference type="ChEBI" id="CHEBI:16526"/>
        <dbReference type="ChEBI" id="CHEBI:64479"/>
        <dbReference type="ChEBI" id="CHEBI:78449"/>
        <dbReference type="ChEBI" id="CHEBI:78776"/>
        <dbReference type="ChEBI" id="CHEBI:138651"/>
        <dbReference type="EC" id="2.3.1.41"/>
    </reaction>
    <physiologicalReaction direction="left-to-right" evidence="17">
        <dbReference type="Rhea" id="RHEA:22837"/>
    </physiologicalReaction>
</comment>
<accession>A0A4D6YM75</accession>
<dbReference type="Pfam" id="PF00109">
    <property type="entry name" value="ketoacyl-synt"/>
    <property type="match status" value="1"/>
</dbReference>
<dbReference type="PROSITE" id="PS00606">
    <property type="entry name" value="KS3_1"/>
    <property type="match status" value="1"/>
</dbReference>
<evidence type="ECO:0000256" key="14">
    <source>
        <dbReference type="ARBA" id="ARBA00041620"/>
    </source>
</evidence>
<dbReference type="AlphaFoldDB" id="A0A4D6YM75"/>
<sequence length="394" mass="43612">MKRVVITGLGIISSIGNNKKQVLSSLKNVTSGITFSKEMKRFGLKSHVWGKIKLNNIKINRSILKFMNPASIYSYYSMKQAIKDSQLKKNIYQKNYRVGIITGVGCNFFFNNLFLKKNPYFLIQNMMSNISACLSTYYHIFGISYSISSACATSSNCIYHAFELIKSGKQDIMFAGGAEELSCELAYQFDLINSLSVKYNNNPKISSRPYDINRDGFVISGGSGIIVLEELEHALSRNANIYAEILSCGSTSDGNNMIRSSGLGLIKAMKIAMKGSGNIIIDYINTHGTSTKLGDLVELKSIKKVFKNFIPYISSTKSLTGHGLGASGVQEIIYTILMMNNNFIAPSINIKNLEPFAKNMNIVCNLKKYNIISSMSNSCGFGGVNVSIILKKYY</sequence>
<keyword evidence="7" id="KW-0444">Lipid biosynthesis</keyword>
<evidence type="ECO:0000256" key="1">
    <source>
        <dbReference type="ARBA" id="ARBA00004496"/>
    </source>
</evidence>
<keyword evidence="21" id="KW-1185">Reference proteome</keyword>
<evidence type="ECO:0000256" key="6">
    <source>
        <dbReference type="ARBA" id="ARBA00022490"/>
    </source>
</evidence>
<dbReference type="GO" id="GO:0005829">
    <property type="term" value="C:cytosol"/>
    <property type="evidence" value="ECO:0007669"/>
    <property type="project" value="TreeGrafter"/>
</dbReference>
<organism evidence="20 21">
    <name type="scientific">Buchnera aphidicola</name>
    <name type="common">Therioaphis trifolii</name>
    <dbReference type="NCBI Taxonomy" id="1241884"/>
    <lineage>
        <taxon>Bacteria</taxon>
        <taxon>Pseudomonadati</taxon>
        <taxon>Pseudomonadota</taxon>
        <taxon>Gammaproteobacteria</taxon>
        <taxon>Enterobacterales</taxon>
        <taxon>Erwiniaceae</taxon>
        <taxon>Buchnera</taxon>
    </lineage>
</organism>
<dbReference type="SUPFAM" id="SSF53901">
    <property type="entry name" value="Thiolase-like"/>
    <property type="match status" value="2"/>
</dbReference>
<name>A0A4D6YM75_9GAMM</name>
<dbReference type="InterPro" id="IPR000794">
    <property type="entry name" value="Beta-ketoacyl_synthase"/>
</dbReference>
<dbReference type="InterPro" id="IPR018201">
    <property type="entry name" value="Ketoacyl_synth_AS"/>
</dbReference>
<evidence type="ECO:0000256" key="10">
    <source>
        <dbReference type="ARBA" id="ARBA00023098"/>
    </source>
</evidence>
<feature type="domain" description="Ketosynthase family 3 (KS3)" evidence="19">
    <location>
        <begin position="1"/>
        <end position="392"/>
    </location>
</feature>
<protein>
    <recommendedName>
        <fullName evidence="13">3-oxoacyl-[acyl-carrier-protein] synthase 1</fullName>
        <ecNumber evidence="5">2.3.1.41</ecNumber>
    </recommendedName>
    <alternativeName>
        <fullName evidence="14">3-oxoacyl-[acyl-carrier-protein] synthase I</fullName>
    </alternativeName>
    <alternativeName>
        <fullName evidence="15">Beta-ketoacyl-ACP synthase I</fullName>
    </alternativeName>
</protein>
<keyword evidence="6" id="KW-0963">Cytoplasm</keyword>
<evidence type="ECO:0000256" key="2">
    <source>
        <dbReference type="ARBA" id="ARBA00005194"/>
    </source>
</evidence>
<evidence type="ECO:0000256" key="13">
    <source>
        <dbReference type="ARBA" id="ARBA00039450"/>
    </source>
</evidence>
<dbReference type="GO" id="GO:0006633">
    <property type="term" value="P:fatty acid biosynthetic process"/>
    <property type="evidence" value="ECO:0007669"/>
    <property type="project" value="UniProtKB-UniPathway"/>
</dbReference>
<dbReference type="PROSITE" id="PS52004">
    <property type="entry name" value="KS3_2"/>
    <property type="match status" value="1"/>
</dbReference>
<comment type="similarity">
    <text evidence="3 18">Belongs to the thiolase-like superfamily. Beta-ketoacyl-ACP synthases family.</text>
</comment>
<dbReference type="PANTHER" id="PTHR11712:SF306">
    <property type="entry name" value="3-OXOACYL-[ACYL-CARRIER-PROTEIN] SYNTHASE 1"/>
    <property type="match status" value="1"/>
</dbReference>
<evidence type="ECO:0000256" key="5">
    <source>
        <dbReference type="ARBA" id="ARBA00013191"/>
    </source>
</evidence>
<evidence type="ECO:0000256" key="18">
    <source>
        <dbReference type="RuleBase" id="RU003694"/>
    </source>
</evidence>
<evidence type="ECO:0000259" key="19">
    <source>
        <dbReference type="PROSITE" id="PS52004"/>
    </source>
</evidence>
<evidence type="ECO:0000256" key="8">
    <source>
        <dbReference type="ARBA" id="ARBA00022679"/>
    </source>
</evidence>
<proteinExistence type="inferred from homology"/>
<dbReference type="Pfam" id="PF02801">
    <property type="entry name" value="Ketoacyl-synt_C"/>
    <property type="match status" value="1"/>
</dbReference>